<evidence type="ECO:0000313" key="11">
    <source>
        <dbReference type="EMBL" id="NYE74794.1"/>
    </source>
</evidence>
<keyword evidence="6 11" id="KW-0418">Kinase</keyword>
<dbReference type="InterPro" id="IPR036890">
    <property type="entry name" value="HATPase_C_sf"/>
</dbReference>
<dbReference type="EMBL" id="JACCBU010000001">
    <property type="protein sequence ID" value="NYE74794.1"/>
    <property type="molecule type" value="Genomic_DNA"/>
</dbReference>
<feature type="transmembrane region" description="Helical" evidence="9">
    <location>
        <begin position="113"/>
        <end position="146"/>
    </location>
</feature>
<dbReference type="Gene3D" id="3.30.565.10">
    <property type="entry name" value="Histidine kinase-like ATPase, C-terminal domain"/>
    <property type="match status" value="1"/>
</dbReference>
<keyword evidence="12" id="KW-1185">Reference proteome</keyword>
<dbReference type="AlphaFoldDB" id="A0A7Y9IEL4"/>
<dbReference type="Pfam" id="PF13796">
    <property type="entry name" value="Sensor"/>
    <property type="match status" value="1"/>
</dbReference>
<evidence type="ECO:0000256" key="3">
    <source>
        <dbReference type="ARBA" id="ARBA00022553"/>
    </source>
</evidence>
<dbReference type="RefSeq" id="WP_218871642.1">
    <property type="nucleotide sequence ID" value="NZ_JACCBU010000001.1"/>
</dbReference>
<dbReference type="SUPFAM" id="SSF55874">
    <property type="entry name" value="ATPase domain of HSP90 chaperone/DNA topoisomerase II/histidine kinase"/>
    <property type="match status" value="1"/>
</dbReference>
<feature type="transmembrane region" description="Helical" evidence="9">
    <location>
        <begin position="166"/>
        <end position="191"/>
    </location>
</feature>
<protein>
    <recommendedName>
        <fullName evidence="2">histidine kinase</fullName>
        <ecNumber evidence="2">2.7.13.3</ecNumber>
    </recommendedName>
</protein>
<dbReference type="InterPro" id="IPR011712">
    <property type="entry name" value="Sig_transdc_His_kin_sub3_dim/P"/>
</dbReference>
<dbReference type="EC" id="2.7.13.3" evidence="2"/>
<evidence type="ECO:0000256" key="5">
    <source>
        <dbReference type="ARBA" id="ARBA00022741"/>
    </source>
</evidence>
<evidence type="ECO:0000256" key="7">
    <source>
        <dbReference type="ARBA" id="ARBA00022840"/>
    </source>
</evidence>
<dbReference type="Gene3D" id="1.20.5.1930">
    <property type="match status" value="1"/>
</dbReference>
<dbReference type="CDD" id="cd16917">
    <property type="entry name" value="HATPase_UhpB-NarQ-NarX-like"/>
    <property type="match status" value="1"/>
</dbReference>
<dbReference type="SMART" id="SM00387">
    <property type="entry name" value="HATPase_c"/>
    <property type="match status" value="1"/>
</dbReference>
<evidence type="ECO:0000256" key="8">
    <source>
        <dbReference type="ARBA" id="ARBA00023012"/>
    </source>
</evidence>
<dbReference type="PANTHER" id="PTHR24421:SF10">
    <property type="entry name" value="NITRATE_NITRITE SENSOR PROTEIN NARQ"/>
    <property type="match status" value="1"/>
</dbReference>
<keyword evidence="9" id="KW-0812">Transmembrane</keyword>
<evidence type="ECO:0000313" key="12">
    <source>
        <dbReference type="Proteomes" id="UP000569914"/>
    </source>
</evidence>
<name>A0A7Y9IEL4_9ACTN</name>
<dbReference type="Proteomes" id="UP000569914">
    <property type="component" value="Unassembled WGS sequence"/>
</dbReference>
<evidence type="ECO:0000256" key="2">
    <source>
        <dbReference type="ARBA" id="ARBA00012438"/>
    </source>
</evidence>
<accession>A0A7Y9IEL4</accession>
<dbReference type="InterPro" id="IPR025828">
    <property type="entry name" value="Put_sensor_dom"/>
</dbReference>
<comment type="caution">
    <text evidence="11">The sequence shown here is derived from an EMBL/GenBank/DDBJ whole genome shotgun (WGS) entry which is preliminary data.</text>
</comment>
<gene>
    <name evidence="11" type="ORF">BKA15_006123</name>
</gene>
<keyword evidence="7" id="KW-0067">ATP-binding</keyword>
<feature type="domain" description="Histidine kinase/HSP90-like ATPase" evidence="10">
    <location>
        <begin position="336"/>
        <end position="427"/>
    </location>
</feature>
<evidence type="ECO:0000256" key="1">
    <source>
        <dbReference type="ARBA" id="ARBA00000085"/>
    </source>
</evidence>
<dbReference type="GO" id="GO:0016020">
    <property type="term" value="C:membrane"/>
    <property type="evidence" value="ECO:0007669"/>
    <property type="project" value="InterPro"/>
</dbReference>
<sequence>MDRVAIPANPVRAWASPGLWLAGATLWLDGLTGLLGLGVLLLAAIGLLTLPIVVGFPLFALLGRLLWRLGDSQRRILATGTGAVIARPDPPAATSAFRGAWGYLRNRHTWRQLGYWLVRLPLSFVTAMGVVLALALPITLALLPAYWSSFPTRSASVGPITVDSFWVAGLVSTCAVAAGLVVSPLLIKLLVEVDLAVARRLLGGTSLTRRVEELTVSRARVVDAAEVERQRIERDLHDGAQQRLIAVAVAIGRAKVRLRAAGADADPEIIRLLNQAHADAKTAITELRDLTRGLHPPVLTDRGLDAALSALAGRLPIPAEITVTPDLTGDRRPPAAIESAAYFVVSEALTNAAKHSGATRITVRIGRLGTNRMSVEVIDNGRGGARFSAGGGLAGLAGRVQGIDGTFTVDSPPGGPTMIRAELPCES</sequence>
<keyword evidence="9" id="KW-0472">Membrane</keyword>
<feature type="transmembrane region" description="Helical" evidence="9">
    <location>
        <begin position="34"/>
        <end position="67"/>
    </location>
</feature>
<organism evidence="11 12">
    <name type="scientific">Microlunatus parietis</name>
    <dbReference type="NCBI Taxonomy" id="682979"/>
    <lineage>
        <taxon>Bacteria</taxon>
        <taxon>Bacillati</taxon>
        <taxon>Actinomycetota</taxon>
        <taxon>Actinomycetes</taxon>
        <taxon>Propionibacteriales</taxon>
        <taxon>Propionibacteriaceae</taxon>
        <taxon>Microlunatus</taxon>
    </lineage>
</organism>
<dbReference type="InterPro" id="IPR003594">
    <property type="entry name" value="HATPase_dom"/>
</dbReference>
<keyword evidence="5" id="KW-0547">Nucleotide-binding</keyword>
<keyword evidence="4" id="KW-0808">Transferase</keyword>
<dbReference type="InterPro" id="IPR050482">
    <property type="entry name" value="Sensor_HK_TwoCompSys"/>
</dbReference>
<evidence type="ECO:0000256" key="4">
    <source>
        <dbReference type="ARBA" id="ARBA00022679"/>
    </source>
</evidence>
<reference evidence="11 12" key="1">
    <citation type="submission" date="2020-07" db="EMBL/GenBank/DDBJ databases">
        <title>Sequencing the genomes of 1000 actinobacteria strains.</title>
        <authorList>
            <person name="Klenk H.-P."/>
        </authorList>
    </citation>
    <scope>NUCLEOTIDE SEQUENCE [LARGE SCALE GENOMIC DNA]</scope>
    <source>
        <strain evidence="11 12">DSM 22083</strain>
    </source>
</reference>
<keyword evidence="9" id="KW-1133">Transmembrane helix</keyword>
<dbReference type="GO" id="GO:0000155">
    <property type="term" value="F:phosphorelay sensor kinase activity"/>
    <property type="evidence" value="ECO:0007669"/>
    <property type="project" value="InterPro"/>
</dbReference>
<keyword evidence="8" id="KW-0902">Two-component regulatory system</keyword>
<evidence type="ECO:0000256" key="6">
    <source>
        <dbReference type="ARBA" id="ARBA00022777"/>
    </source>
</evidence>
<dbReference type="PANTHER" id="PTHR24421">
    <property type="entry name" value="NITRATE/NITRITE SENSOR PROTEIN NARX-RELATED"/>
    <property type="match status" value="1"/>
</dbReference>
<keyword evidence="3" id="KW-0597">Phosphoprotein</keyword>
<evidence type="ECO:0000259" key="10">
    <source>
        <dbReference type="SMART" id="SM00387"/>
    </source>
</evidence>
<proteinExistence type="predicted"/>
<dbReference type="Pfam" id="PF07730">
    <property type="entry name" value="HisKA_3"/>
    <property type="match status" value="1"/>
</dbReference>
<dbReference type="GO" id="GO:0005524">
    <property type="term" value="F:ATP binding"/>
    <property type="evidence" value="ECO:0007669"/>
    <property type="project" value="UniProtKB-KW"/>
</dbReference>
<evidence type="ECO:0000256" key="9">
    <source>
        <dbReference type="SAM" id="Phobius"/>
    </source>
</evidence>
<dbReference type="GO" id="GO:0046983">
    <property type="term" value="F:protein dimerization activity"/>
    <property type="evidence" value="ECO:0007669"/>
    <property type="project" value="InterPro"/>
</dbReference>
<dbReference type="Pfam" id="PF02518">
    <property type="entry name" value="HATPase_c"/>
    <property type="match status" value="1"/>
</dbReference>
<comment type="catalytic activity">
    <reaction evidence="1">
        <text>ATP + protein L-histidine = ADP + protein N-phospho-L-histidine.</text>
        <dbReference type="EC" id="2.7.13.3"/>
    </reaction>
</comment>